<protein>
    <submittedName>
        <fullName evidence="1">LPS export ABC transporter periplasmic protein LptC</fullName>
    </submittedName>
</protein>
<dbReference type="InterPro" id="IPR026265">
    <property type="entry name" value="LptC"/>
</dbReference>
<reference evidence="1" key="1">
    <citation type="journal article" date="2020" name="mSystems">
        <title>Genome- and Community-Level Interaction Insights into Carbon Utilization and Element Cycling Functions of Hydrothermarchaeota in Hydrothermal Sediment.</title>
        <authorList>
            <person name="Zhou Z."/>
            <person name="Liu Y."/>
            <person name="Xu W."/>
            <person name="Pan J."/>
            <person name="Luo Z.H."/>
            <person name="Li M."/>
        </authorList>
    </citation>
    <scope>NUCLEOTIDE SEQUENCE [LARGE SCALE GENOMIC DNA]</scope>
    <source>
        <strain evidence="1">SpSt-1257</strain>
    </source>
</reference>
<dbReference type="NCBIfam" id="TIGR04409">
    <property type="entry name" value="LptC_YrbK"/>
    <property type="match status" value="1"/>
</dbReference>
<dbReference type="Proteomes" id="UP000885621">
    <property type="component" value="Unassembled WGS sequence"/>
</dbReference>
<dbReference type="Pfam" id="PF06835">
    <property type="entry name" value="LptC"/>
    <property type="match status" value="1"/>
</dbReference>
<comment type="caution">
    <text evidence="1">The sequence shown here is derived from an EMBL/GenBank/DDBJ whole genome shotgun (WGS) entry which is preliminary data.</text>
</comment>
<sequence length="176" mass="20768">MLEKSKKFIFYFLIILLSSFIFKEISDYLDKQKFLENLRYTDNTLENFYIVSKSNQTYILKGSKMVDKKDEYFIENPVLQYFGEKGSFTLTSEKGLYNNENKTAKFYENVSFQSKDVQMKTEYITIDTQKKLAYNDLPTTVSSKNMITTGKNLFLDFDKEVLKLDNVNTQIRGRND</sequence>
<dbReference type="GO" id="GO:0015221">
    <property type="term" value="F:lipopolysaccharide transmembrane transporter activity"/>
    <property type="evidence" value="ECO:0007669"/>
    <property type="project" value="InterPro"/>
</dbReference>
<name>A0A831YDQ2_9AQUI</name>
<dbReference type="Gene3D" id="2.60.450.10">
    <property type="entry name" value="Lipopolysaccharide (LPS) transport protein A like domain"/>
    <property type="match status" value="1"/>
</dbReference>
<dbReference type="AlphaFoldDB" id="A0A831YDQ2"/>
<proteinExistence type="predicted"/>
<gene>
    <name evidence="1" type="primary">lptC</name>
    <name evidence="1" type="ORF">ENO34_04175</name>
</gene>
<dbReference type="InterPro" id="IPR010664">
    <property type="entry name" value="LipoPS_assembly_LptC-rel"/>
</dbReference>
<evidence type="ECO:0000313" key="1">
    <source>
        <dbReference type="EMBL" id="HEV09579.1"/>
    </source>
</evidence>
<accession>A0A831YDQ2</accession>
<dbReference type="EMBL" id="DSFC01000240">
    <property type="protein sequence ID" value="HEV09579.1"/>
    <property type="molecule type" value="Genomic_DNA"/>
</dbReference>
<dbReference type="GO" id="GO:0005886">
    <property type="term" value="C:plasma membrane"/>
    <property type="evidence" value="ECO:0007669"/>
    <property type="project" value="InterPro"/>
</dbReference>
<organism evidence="1">
    <name type="scientific">Sulfurihydrogenibium azorense</name>
    <dbReference type="NCBI Taxonomy" id="309806"/>
    <lineage>
        <taxon>Bacteria</taxon>
        <taxon>Pseudomonadati</taxon>
        <taxon>Aquificota</taxon>
        <taxon>Aquificia</taxon>
        <taxon>Aquificales</taxon>
        <taxon>Hydrogenothermaceae</taxon>
        <taxon>Sulfurihydrogenibium</taxon>
    </lineage>
</organism>